<keyword evidence="8" id="KW-0720">Serine protease</keyword>
<dbReference type="STRING" id="701091.M2TEH7"/>
<accession>M2TEH7</accession>
<dbReference type="InterPro" id="IPR050819">
    <property type="entry name" value="Tripeptidyl-peptidase_I"/>
</dbReference>
<dbReference type="SUPFAM" id="SSF52743">
    <property type="entry name" value="Subtilisin-like"/>
    <property type="match status" value="1"/>
</dbReference>
<dbReference type="Proteomes" id="UP000016936">
    <property type="component" value="Unassembled WGS sequence"/>
</dbReference>
<dbReference type="Pfam" id="PF00082">
    <property type="entry name" value="Peptidase_S8"/>
    <property type="match status" value="1"/>
</dbReference>
<protein>
    <recommendedName>
        <fullName evidence="4">tripeptidyl-peptidase II</fullName>
        <ecNumber evidence="4">3.4.14.10</ecNumber>
    </recommendedName>
</protein>
<comment type="subcellular location">
    <subcellularLocation>
        <location evidence="3">Secreted</location>
        <location evidence="3">Extracellular space</location>
    </subcellularLocation>
</comment>
<reference evidence="14 15" key="1">
    <citation type="journal article" date="2012" name="PLoS Pathog.">
        <title>Diverse lifestyles and strategies of plant pathogenesis encoded in the genomes of eighteen Dothideomycetes fungi.</title>
        <authorList>
            <person name="Ohm R.A."/>
            <person name="Feau N."/>
            <person name="Henrissat B."/>
            <person name="Schoch C.L."/>
            <person name="Horwitz B.A."/>
            <person name="Barry K.W."/>
            <person name="Condon B.J."/>
            <person name="Copeland A.C."/>
            <person name="Dhillon B."/>
            <person name="Glaser F."/>
            <person name="Hesse C.N."/>
            <person name="Kosti I."/>
            <person name="LaButti K."/>
            <person name="Lindquist E.A."/>
            <person name="Lucas S."/>
            <person name="Salamov A.A."/>
            <person name="Bradshaw R.E."/>
            <person name="Ciuffetti L."/>
            <person name="Hamelin R.C."/>
            <person name="Kema G.H.J."/>
            <person name="Lawrence C."/>
            <person name="Scott J.A."/>
            <person name="Spatafora J.W."/>
            <person name="Turgeon B.G."/>
            <person name="de Wit P.J.G.M."/>
            <person name="Zhong S."/>
            <person name="Goodwin S.B."/>
            <person name="Grigoriev I.V."/>
        </authorList>
    </citation>
    <scope>NUCLEOTIDE SEQUENCE [LARGE SCALE GENOMIC DNA]</scope>
    <source>
        <strain evidence="15">C5 / ATCC 48332 / race O</strain>
    </source>
</reference>
<feature type="binding site" evidence="11">
    <location>
        <position position="608"/>
    </location>
    <ligand>
        <name>Ca(2+)</name>
        <dbReference type="ChEBI" id="CHEBI:29108"/>
    </ligand>
</feature>
<evidence type="ECO:0000256" key="3">
    <source>
        <dbReference type="ARBA" id="ARBA00004239"/>
    </source>
</evidence>
<proteinExistence type="predicted"/>
<keyword evidence="7" id="KW-0378">Hydrolase</keyword>
<dbReference type="CDD" id="cd04056">
    <property type="entry name" value="Peptidases_S53"/>
    <property type="match status" value="1"/>
</dbReference>
<evidence type="ECO:0000256" key="12">
    <source>
        <dbReference type="SAM" id="SignalP"/>
    </source>
</evidence>
<organism evidence="14 15">
    <name type="scientific">Cochliobolus heterostrophus (strain C5 / ATCC 48332 / race O)</name>
    <name type="common">Southern corn leaf blight fungus</name>
    <name type="synonym">Bipolaris maydis</name>
    <dbReference type="NCBI Taxonomy" id="701091"/>
    <lineage>
        <taxon>Eukaryota</taxon>
        <taxon>Fungi</taxon>
        <taxon>Dikarya</taxon>
        <taxon>Ascomycota</taxon>
        <taxon>Pezizomycotina</taxon>
        <taxon>Dothideomycetes</taxon>
        <taxon>Pleosporomycetidae</taxon>
        <taxon>Pleosporales</taxon>
        <taxon>Pleosporineae</taxon>
        <taxon>Pleosporaceae</taxon>
        <taxon>Bipolaris</taxon>
    </lineage>
</organism>
<dbReference type="PANTHER" id="PTHR14218:SF19">
    <property type="entry name" value="SERINE PROTEASE AORO, PUTATIVE (AFU_ORTHOLOGUE AFUA_6G10250)-RELATED"/>
    <property type="match status" value="1"/>
</dbReference>
<dbReference type="GO" id="GO:0008240">
    <property type="term" value="F:tripeptidyl-peptidase activity"/>
    <property type="evidence" value="ECO:0007669"/>
    <property type="project" value="UniProtKB-EC"/>
</dbReference>
<feature type="binding site" evidence="11">
    <location>
        <position position="626"/>
    </location>
    <ligand>
        <name>Ca(2+)</name>
        <dbReference type="ChEBI" id="CHEBI:29108"/>
    </ligand>
</feature>
<comment type="catalytic activity">
    <reaction evidence="1">
        <text>Release of an N-terminal tripeptide from a polypeptide.</text>
        <dbReference type="EC" id="3.4.14.10"/>
    </reaction>
</comment>
<dbReference type="OrthoDB" id="409122at2759"/>
<dbReference type="Gene3D" id="3.40.50.200">
    <property type="entry name" value="Peptidase S8/S53 domain"/>
    <property type="match status" value="1"/>
</dbReference>
<dbReference type="InterPro" id="IPR000209">
    <property type="entry name" value="Peptidase_S8/S53_dom"/>
</dbReference>
<keyword evidence="6 11" id="KW-0479">Metal-binding</keyword>
<reference evidence="15" key="2">
    <citation type="journal article" date="2013" name="PLoS Genet.">
        <title>Comparative genome structure, secondary metabolite, and effector coding capacity across Cochliobolus pathogens.</title>
        <authorList>
            <person name="Condon B.J."/>
            <person name="Leng Y."/>
            <person name="Wu D."/>
            <person name="Bushley K.E."/>
            <person name="Ohm R.A."/>
            <person name="Otillar R."/>
            <person name="Martin J."/>
            <person name="Schackwitz W."/>
            <person name="Grimwood J."/>
            <person name="MohdZainudin N."/>
            <person name="Xue C."/>
            <person name="Wang R."/>
            <person name="Manning V.A."/>
            <person name="Dhillon B."/>
            <person name="Tu Z.J."/>
            <person name="Steffenson B.J."/>
            <person name="Salamov A."/>
            <person name="Sun H."/>
            <person name="Lowry S."/>
            <person name="LaButti K."/>
            <person name="Han J."/>
            <person name="Copeland A."/>
            <person name="Lindquist E."/>
            <person name="Barry K."/>
            <person name="Schmutz J."/>
            <person name="Baker S.E."/>
            <person name="Ciuffetti L.M."/>
            <person name="Grigoriev I.V."/>
            <person name="Zhong S."/>
            <person name="Turgeon B.G."/>
        </authorList>
    </citation>
    <scope>NUCLEOTIDE SEQUENCE [LARGE SCALE GENOMIC DNA]</scope>
    <source>
        <strain evidence="15">C5 / ATCC 48332 / race O</strain>
    </source>
</reference>
<dbReference type="SMART" id="SM00944">
    <property type="entry name" value="Pro-kuma_activ"/>
    <property type="match status" value="1"/>
</dbReference>
<keyword evidence="12" id="KW-0732">Signal</keyword>
<feature type="domain" description="Peptidase S53" evidence="13">
    <location>
        <begin position="232"/>
        <end position="648"/>
    </location>
</feature>
<comment type="function">
    <text evidence="2">Secreted tripeptidyl-peptidase which degrades proteins at acidic pHs and is involved in virulence.</text>
</comment>
<keyword evidence="15" id="KW-1185">Reference proteome</keyword>
<evidence type="ECO:0000259" key="13">
    <source>
        <dbReference type="PROSITE" id="PS51695"/>
    </source>
</evidence>
<dbReference type="HOGENOM" id="CLU_013783_4_0_1"/>
<keyword evidence="9 11" id="KW-0106">Calcium</keyword>
<comment type="caution">
    <text evidence="11">Lacks conserved residue(s) required for the propagation of feature annotation.</text>
</comment>
<evidence type="ECO:0000256" key="6">
    <source>
        <dbReference type="ARBA" id="ARBA00022723"/>
    </source>
</evidence>
<evidence type="ECO:0000256" key="2">
    <source>
        <dbReference type="ARBA" id="ARBA00002451"/>
    </source>
</evidence>
<evidence type="ECO:0000313" key="15">
    <source>
        <dbReference type="Proteomes" id="UP000016936"/>
    </source>
</evidence>
<dbReference type="SUPFAM" id="SSF54897">
    <property type="entry name" value="Protease propeptides/inhibitors"/>
    <property type="match status" value="1"/>
</dbReference>
<name>M2TEH7_COCH5</name>
<evidence type="ECO:0000256" key="8">
    <source>
        <dbReference type="ARBA" id="ARBA00022825"/>
    </source>
</evidence>
<feature type="chain" id="PRO_5004025908" description="tripeptidyl-peptidase II" evidence="12">
    <location>
        <begin position="19"/>
        <end position="649"/>
    </location>
</feature>
<dbReference type="GO" id="GO:0046872">
    <property type="term" value="F:metal ion binding"/>
    <property type="evidence" value="ECO:0007669"/>
    <property type="project" value="UniProtKB-UniRule"/>
</dbReference>
<evidence type="ECO:0000256" key="9">
    <source>
        <dbReference type="ARBA" id="ARBA00022837"/>
    </source>
</evidence>
<evidence type="ECO:0000313" key="14">
    <source>
        <dbReference type="EMBL" id="EMD84929.1"/>
    </source>
</evidence>
<feature type="binding site" evidence="11">
    <location>
        <position position="628"/>
    </location>
    <ligand>
        <name>Ca(2+)</name>
        <dbReference type="ChEBI" id="CHEBI:29108"/>
    </ligand>
</feature>
<dbReference type="OMA" id="EQITPIC"/>
<evidence type="ECO:0000256" key="4">
    <source>
        <dbReference type="ARBA" id="ARBA00012462"/>
    </source>
</evidence>
<feature type="binding site" evidence="11">
    <location>
        <position position="607"/>
    </location>
    <ligand>
        <name>Ca(2+)</name>
        <dbReference type="ChEBI" id="CHEBI:29108"/>
    </ligand>
</feature>
<dbReference type="AlphaFoldDB" id="M2TEH7"/>
<dbReference type="Pfam" id="PF09286">
    <property type="entry name" value="Pro-kuma_activ"/>
    <property type="match status" value="1"/>
</dbReference>
<dbReference type="PROSITE" id="PS51695">
    <property type="entry name" value="SEDOLISIN"/>
    <property type="match status" value="1"/>
</dbReference>
<feature type="signal peptide" evidence="12">
    <location>
        <begin position="1"/>
        <end position="18"/>
    </location>
</feature>
<keyword evidence="5" id="KW-0645">Protease</keyword>
<keyword evidence="10" id="KW-0865">Zymogen</keyword>
<sequence>MNMLSIAIFLLSNLATLASTFDTYVLHERRSANLPEWVKRHSAEDLNLANSSIPISIALAQRNLEEGEKWLLEVSNPNSDSYGKHWSPKDVAAAFAPSSHFTLEPVKTWLNSVGIITERIEQSQSLGWLRFNATIDQAERLLKTKYHIFTHKKTNQLLLACDEYSIPAGLRDKIDLITPTVHFDVQSEARYARMTFGKHSGNPLNLRGHAYSLRHTTHIPNTNEDSADCYKRITPQCLRQLYQFPKGSSANPNNSLGVVEFTPGAYRPSDLDLFFANFSPSQIGARPIFHPIQGGVNQLNKSGPRFNAESDMNLAYTMSLVYPQQVTLFQVGDIVQGGSGNSFLDGIDASYCLYEGGDDPDPNKDELYPDPALGGYKSRDCGIFPPTKVISTSYHYDEIYLGPAYMRRQCYEYMKLGLMGVTMLFSSGDDGVAGGGGRCIDELTGKLSDGNLGGRFVPSFPGSCPYVTSVGATELIKRNETSPLHAMREKACQTEIISGGGFSDVFPIPQYQVPAVESYLTNHMPSYTAHQYNSTQQSRGYPDLSANGADYAIAIMGKWTTIYGTSCSTPTVASIITLINEARYNAGKVSVGFINPVLYANPQMFNDIKEGHNPGCNTSGFAAAPGWDPLTGMGTPIFPKMLEVFMALP</sequence>
<evidence type="ECO:0000256" key="10">
    <source>
        <dbReference type="ARBA" id="ARBA00023145"/>
    </source>
</evidence>
<dbReference type="GO" id="GO:0004252">
    <property type="term" value="F:serine-type endopeptidase activity"/>
    <property type="evidence" value="ECO:0007669"/>
    <property type="project" value="InterPro"/>
</dbReference>
<dbReference type="eggNOG" id="ENOG502QZ4I">
    <property type="taxonomic scope" value="Eukaryota"/>
</dbReference>
<dbReference type="CDD" id="cd11377">
    <property type="entry name" value="Pro-peptidase_S53"/>
    <property type="match status" value="1"/>
</dbReference>
<dbReference type="GO" id="GO:0005576">
    <property type="term" value="C:extracellular region"/>
    <property type="evidence" value="ECO:0007669"/>
    <property type="project" value="UniProtKB-SubCell"/>
</dbReference>
<dbReference type="GO" id="GO:0006508">
    <property type="term" value="P:proteolysis"/>
    <property type="evidence" value="ECO:0007669"/>
    <property type="project" value="UniProtKB-KW"/>
</dbReference>
<dbReference type="EMBL" id="KB445597">
    <property type="protein sequence ID" value="EMD84929.1"/>
    <property type="molecule type" value="Genomic_DNA"/>
</dbReference>
<evidence type="ECO:0000256" key="5">
    <source>
        <dbReference type="ARBA" id="ARBA00022670"/>
    </source>
</evidence>
<evidence type="ECO:0000256" key="7">
    <source>
        <dbReference type="ARBA" id="ARBA00022801"/>
    </source>
</evidence>
<evidence type="ECO:0000256" key="1">
    <source>
        <dbReference type="ARBA" id="ARBA00001910"/>
    </source>
</evidence>
<comment type="cofactor">
    <cofactor evidence="11">
        <name>Ca(2+)</name>
        <dbReference type="ChEBI" id="CHEBI:29108"/>
    </cofactor>
    <text evidence="11">Binds 1 Ca(2+) ion per subunit.</text>
</comment>
<dbReference type="EC" id="3.4.14.10" evidence="4"/>
<dbReference type="InterPro" id="IPR015366">
    <property type="entry name" value="S53_propep"/>
</dbReference>
<evidence type="ECO:0000256" key="11">
    <source>
        <dbReference type="PROSITE-ProRule" id="PRU01032"/>
    </source>
</evidence>
<dbReference type="InterPro" id="IPR030400">
    <property type="entry name" value="Sedolisin_dom"/>
</dbReference>
<gene>
    <name evidence="14" type="ORF">COCHEDRAFT_1035858</name>
</gene>
<dbReference type="PANTHER" id="PTHR14218">
    <property type="entry name" value="PROTEASE S8 TRIPEPTIDYL PEPTIDASE I CLN2"/>
    <property type="match status" value="1"/>
</dbReference>
<dbReference type="InterPro" id="IPR036852">
    <property type="entry name" value="Peptidase_S8/S53_dom_sf"/>
</dbReference>